<organism evidence="4 5">
    <name type="scientific">Orycteropus afer afer</name>
    <dbReference type="NCBI Taxonomy" id="1230840"/>
    <lineage>
        <taxon>Eukaryota</taxon>
        <taxon>Metazoa</taxon>
        <taxon>Chordata</taxon>
        <taxon>Craniata</taxon>
        <taxon>Vertebrata</taxon>
        <taxon>Euteleostomi</taxon>
        <taxon>Mammalia</taxon>
        <taxon>Eutheria</taxon>
        <taxon>Afrotheria</taxon>
        <taxon>Tubulidentata</taxon>
        <taxon>Orycteropodidae</taxon>
        <taxon>Orycteropus</taxon>
    </lineage>
</organism>
<evidence type="ECO:0000313" key="5">
    <source>
        <dbReference type="RefSeq" id="XP_007955501.2"/>
    </source>
</evidence>
<dbReference type="OrthoDB" id="128536at2759"/>
<reference evidence="5" key="1">
    <citation type="submission" date="2025-08" db="UniProtKB">
        <authorList>
            <consortium name="RefSeq"/>
        </authorList>
    </citation>
    <scope>IDENTIFICATION</scope>
</reference>
<sequence length="185" mass="20837">MTFDVDTANNFLTISSDLRTVYCRRFEQQVVTECMERFDQALCVLGSSRFTSGRHYWEVDVEGSQEWDLGVCRESVIRQGKIQLSTEHGYWTVSSRKRGDFVASTTPALPLCVGLNLRRVGIFLDLGMASLSFFNMSDGAHIYTFTKISASETLRPFFAPSIPTDGGQTSLSICPVMNFSFFKFT</sequence>
<keyword evidence="2" id="KW-0863">Zinc-finger</keyword>
<dbReference type="GO" id="GO:0005737">
    <property type="term" value="C:cytoplasm"/>
    <property type="evidence" value="ECO:0007669"/>
    <property type="project" value="UniProtKB-ARBA"/>
</dbReference>
<dbReference type="PROSITE" id="PS50188">
    <property type="entry name" value="B302_SPRY"/>
    <property type="match status" value="1"/>
</dbReference>
<dbReference type="AlphaFoldDB" id="A0A8B7B9P5"/>
<dbReference type="InterPro" id="IPR003879">
    <property type="entry name" value="Butyrophylin_SPRY"/>
</dbReference>
<dbReference type="InterPro" id="IPR037960">
    <property type="entry name" value="SPRY/PRY_RFPL"/>
</dbReference>
<dbReference type="InterPro" id="IPR013320">
    <property type="entry name" value="ConA-like_dom_sf"/>
</dbReference>
<proteinExistence type="predicted"/>
<dbReference type="FunFam" id="2.60.120.920:FF:000040">
    <property type="entry name" value="Ret finger protein-like 4A"/>
    <property type="match status" value="1"/>
</dbReference>
<dbReference type="GO" id="GO:0008270">
    <property type="term" value="F:zinc ion binding"/>
    <property type="evidence" value="ECO:0007669"/>
    <property type="project" value="UniProtKB-KW"/>
</dbReference>
<dbReference type="GeneID" id="103211358"/>
<dbReference type="CDD" id="cd15821">
    <property type="entry name" value="SPRY_PRY_RFPL"/>
    <property type="match status" value="1"/>
</dbReference>
<dbReference type="InterPro" id="IPR003877">
    <property type="entry name" value="SPRY_dom"/>
</dbReference>
<dbReference type="PANTHER" id="PTHR24103">
    <property type="entry name" value="E3 UBIQUITIN-PROTEIN LIGASE TRIM"/>
    <property type="match status" value="1"/>
</dbReference>
<evidence type="ECO:0000313" key="4">
    <source>
        <dbReference type="Proteomes" id="UP000694850"/>
    </source>
</evidence>
<evidence type="ECO:0000256" key="2">
    <source>
        <dbReference type="ARBA" id="ARBA00022771"/>
    </source>
</evidence>
<dbReference type="Gene3D" id="2.60.120.920">
    <property type="match status" value="1"/>
</dbReference>
<dbReference type="InterPro" id="IPR001870">
    <property type="entry name" value="B30.2/SPRY"/>
</dbReference>
<dbReference type="InterPro" id="IPR050143">
    <property type="entry name" value="TRIM/RBCC"/>
</dbReference>
<gene>
    <name evidence="5" type="primary">LOC103211358</name>
</gene>
<dbReference type="PRINTS" id="PR01407">
    <property type="entry name" value="BUTYPHLNCDUF"/>
</dbReference>
<keyword evidence="4" id="KW-1185">Reference proteome</keyword>
<evidence type="ECO:0000256" key="3">
    <source>
        <dbReference type="ARBA" id="ARBA00022833"/>
    </source>
</evidence>
<name>A0A8B7B9P5_ORYAF</name>
<dbReference type="InterPro" id="IPR043136">
    <property type="entry name" value="B30.2/SPRY_sf"/>
</dbReference>
<dbReference type="Pfam" id="PF13765">
    <property type="entry name" value="PRY"/>
    <property type="match status" value="1"/>
</dbReference>
<dbReference type="Pfam" id="PF00622">
    <property type="entry name" value="SPRY"/>
    <property type="match status" value="1"/>
</dbReference>
<protein>
    <submittedName>
        <fullName evidence="5">Ret finger protein-like 3</fullName>
    </submittedName>
</protein>
<dbReference type="SMART" id="SM00449">
    <property type="entry name" value="SPRY"/>
    <property type="match status" value="1"/>
</dbReference>
<dbReference type="RefSeq" id="XP_007955501.2">
    <property type="nucleotide sequence ID" value="XM_007957310.2"/>
</dbReference>
<dbReference type="SMART" id="SM00589">
    <property type="entry name" value="PRY"/>
    <property type="match status" value="1"/>
</dbReference>
<keyword evidence="3" id="KW-0862">Zinc</keyword>
<dbReference type="Proteomes" id="UP000694850">
    <property type="component" value="Unplaced"/>
</dbReference>
<keyword evidence="1" id="KW-0479">Metal-binding</keyword>
<dbReference type="SUPFAM" id="SSF49899">
    <property type="entry name" value="Concanavalin A-like lectins/glucanases"/>
    <property type="match status" value="1"/>
</dbReference>
<evidence type="ECO:0000256" key="1">
    <source>
        <dbReference type="ARBA" id="ARBA00022723"/>
    </source>
</evidence>
<dbReference type="InterPro" id="IPR006574">
    <property type="entry name" value="PRY"/>
</dbReference>
<accession>A0A8B7B9P5</accession>